<evidence type="ECO:0000256" key="1">
    <source>
        <dbReference type="SAM" id="MobiDB-lite"/>
    </source>
</evidence>
<keyword evidence="3" id="KW-1185">Reference proteome</keyword>
<dbReference type="EMBL" id="JAFNEN010005967">
    <property type="protein sequence ID" value="KAG8157303.1"/>
    <property type="molecule type" value="Genomic_DNA"/>
</dbReference>
<dbReference type="AlphaFoldDB" id="A0AAV6TEE9"/>
<organism evidence="2 3">
    <name type="scientific">Oedothorax gibbosus</name>
    <dbReference type="NCBI Taxonomy" id="931172"/>
    <lineage>
        <taxon>Eukaryota</taxon>
        <taxon>Metazoa</taxon>
        <taxon>Ecdysozoa</taxon>
        <taxon>Arthropoda</taxon>
        <taxon>Chelicerata</taxon>
        <taxon>Arachnida</taxon>
        <taxon>Araneae</taxon>
        <taxon>Araneomorphae</taxon>
        <taxon>Entelegynae</taxon>
        <taxon>Araneoidea</taxon>
        <taxon>Linyphiidae</taxon>
        <taxon>Erigoninae</taxon>
        <taxon>Oedothorax</taxon>
    </lineage>
</organism>
<feature type="compositionally biased region" description="Polar residues" evidence="1">
    <location>
        <begin position="31"/>
        <end position="45"/>
    </location>
</feature>
<evidence type="ECO:0000313" key="3">
    <source>
        <dbReference type="Proteomes" id="UP000827092"/>
    </source>
</evidence>
<dbReference type="Proteomes" id="UP000827092">
    <property type="component" value="Unassembled WGS sequence"/>
</dbReference>
<protein>
    <submittedName>
        <fullName evidence="2">Uncharacterized protein</fullName>
    </submittedName>
</protein>
<comment type="caution">
    <text evidence="2">The sequence shown here is derived from an EMBL/GenBank/DDBJ whole genome shotgun (WGS) entry which is preliminary data.</text>
</comment>
<feature type="region of interest" description="Disordered" evidence="1">
    <location>
        <begin position="31"/>
        <end position="62"/>
    </location>
</feature>
<gene>
    <name evidence="2" type="ORF">JTE90_029430</name>
</gene>
<sequence length="121" mass="13610">MRDGSLEPAMKGVVEALRAVGTMAMGVRNSLRSSGIRQLTNTPNQRDPKQLESPEMDDAPNRRHTTIACKWMTLAPGVGLGPIVTQSDRYRNKTDRTGYRAGLRAELPSWRFSPKLRRSEW</sequence>
<name>A0AAV6TEE9_9ARAC</name>
<proteinExistence type="predicted"/>
<reference evidence="2 3" key="1">
    <citation type="journal article" date="2022" name="Nat. Ecol. Evol.">
        <title>A masculinizing supergene underlies an exaggerated male reproductive morph in a spider.</title>
        <authorList>
            <person name="Hendrickx F."/>
            <person name="De Corte Z."/>
            <person name="Sonet G."/>
            <person name="Van Belleghem S.M."/>
            <person name="Kostlbacher S."/>
            <person name="Vangestel C."/>
        </authorList>
    </citation>
    <scope>NUCLEOTIDE SEQUENCE [LARGE SCALE GENOMIC DNA]</scope>
    <source>
        <strain evidence="2">W744_W776</strain>
    </source>
</reference>
<accession>A0AAV6TEE9</accession>
<evidence type="ECO:0000313" key="2">
    <source>
        <dbReference type="EMBL" id="KAG8157303.1"/>
    </source>
</evidence>